<sequence>MQTLPAIGGVDPTYWRAFALGAHTRCDLNALVSPCRHLLRWLNTRLVWGIMEQLWRLPLRSCTRYWPPAFTASICINPSRWKMSRRSSRQAAVIRF</sequence>
<organism evidence="1 2">
    <name type="scientific">Paraburkholderia dioscoreae</name>
    <dbReference type="NCBI Taxonomy" id="2604047"/>
    <lineage>
        <taxon>Bacteria</taxon>
        <taxon>Pseudomonadati</taxon>
        <taxon>Pseudomonadota</taxon>
        <taxon>Betaproteobacteria</taxon>
        <taxon>Burkholderiales</taxon>
        <taxon>Burkholderiaceae</taxon>
        <taxon>Paraburkholderia</taxon>
    </lineage>
</organism>
<keyword evidence="2" id="KW-1185">Reference proteome</keyword>
<dbReference type="KEGG" id="pdio:PDMSB3_0954.1"/>
<name>A0A5Q4YXF2_9BURK</name>
<dbReference type="EMBL" id="LR699554">
    <property type="protein sequence ID" value="VVD32252.1"/>
    <property type="molecule type" value="Genomic_DNA"/>
</dbReference>
<evidence type="ECO:0000313" key="1">
    <source>
        <dbReference type="EMBL" id="VVD32252.1"/>
    </source>
</evidence>
<dbReference type="AlphaFoldDB" id="A0A5Q4YXF2"/>
<proteinExistence type="predicted"/>
<protein>
    <submittedName>
        <fullName evidence="1">Uncharacterized protein</fullName>
    </submittedName>
</protein>
<reference evidence="1 2" key="1">
    <citation type="submission" date="2019-08" db="EMBL/GenBank/DDBJ databases">
        <authorList>
            <person name="Herpell B J."/>
        </authorList>
    </citation>
    <scope>NUCLEOTIDE SEQUENCE [LARGE SCALE GENOMIC DNA]</scope>
    <source>
        <strain evidence="2">Msb3</strain>
    </source>
</reference>
<gene>
    <name evidence="1" type="ORF">PDMSB3_0954</name>
</gene>
<accession>A0A5Q4YXF2</accession>
<evidence type="ECO:0000313" key="2">
    <source>
        <dbReference type="Proteomes" id="UP000325811"/>
    </source>
</evidence>
<dbReference type="Proteomes" id="UP000325811">
    <property type="component" value="Chromosome II"/>
</dbReference>